<sequence length="185" mass="21437">MEIEKLIKERRSVSLFEERDVDIDELKKMIETAVWVPNHKNTQPWRFVIITGDTKERLAQLAGEFKSRGMAGDAKDRAYQAGYQMFAQVPVYVMVMMDENHVLKRRQEDYASTSLVIHNLSLIGWEKGLGMIWKTGPLTEEKAFRELIQIEKGEKFVGMIQIGYPKKVPKPLPRVDINKQITELT</sequence>
<dbReference type="STRING" id="1612202.SAMN05421734_101173"/>
<dbReference type="PIRSF" id="PIRSF000232">
    <property type="entry name" value="YdjA"/>
    <property type="match status" value="1"/>
</dbReference>
<dbReference type="Proteomes" id="UP000242949">
    <property type="component" value="Unassembled WGS sequence"/>
</dbReference>
<feature type="binding site" description="in other chain" evidence="8">
    <location>
        <begin position="10"/>
        <end position="12"/>
    </location>
    <ligand>
        <name>FMN</name>
        <dbReference type="ChEBI" id="CHEBI:58210"/>
        <note>ligand shared between dimeric partners</note>
    </ligand>
</feature>
<keyword evidence="2 7" id="KW-0285">Flavoprotein</keyword>
<protein>
    <recommendedName>
        <fullName evidence="7">Putative NAD(P)H nitroreductase</fullName>
        <ecNumber evidence="7">1.-.-.-</ecNumber>
    </recommendedName>
</protein>
<feature type="domain" description="Nitroreductase" evidence="9">
    <location>
        <begin position="7"/>
        <end position="164"/>
    </location>
</feature>
<accession>A0A1G6GJJ5</accession>
<dbReference type="PANTHER" id="PTHR43821:SF1">
    <property type="entry name" value="NAD(P)H NITROREDUCTASE YDJA-RELATED"/>
    <property type="match status" value="1"/>
</dbReference>
<dbReference type="CDD" id="cd02135">
    <property type="entry name" value="YdjA-like"/>
    <property type="match status" value="1"/>
</dbReference>
<dbReference type="InterPro" id="IPR026021">
    <property type="entry name" value="YdjA-like"/>
</dbReference>
<evidence type="ECO:0000256" key="5">
    <source>
        <dbReference type="ARBA" id="ARBA00023002"/>
    </source>
</evidence>
<dbReference type="RefSeq" id="WP_090791888.1">
    <property type="nucleotide sequence ID" value="NZ_FMYI01000001.1"/>
</dbReference>
<dbReference type="InterPro" id="IPR052530">
    <property type="entry name" value="NAD(P)H_nitroreductase"/>
</dbReference>
<keyword evidence="3 7" id="KW-0288">FMN</keyword>
<evidence type="ECO:0000259" key="9">
    <source>
        <dbReference type="Pfam" id="PF00881"/>
    </source>
</evidence>
<dbReference type="InterPro" id="IPR029479">
    <property type="entry name" value="Nitroreductase"/>
</dbReference>
<dbReference type="OrthoDB" id="9804207at2"/>
<feature type="binding site" evidence="8">
    <location>
        <position position="39"/>
    </location>
    <ligand>
        <name>FMN</name>
        <dbReference type="ChEBI" id="CHEBI:58210"/>
        <note>ligand shared between dimeric partners</note>
    </ligand>
</feature>
<proteinExistence type="inferred from homology"/>
<dbReference type="GO" id="GO:0016491">
    <property type="term" value="F:oxidoreductase activity"/>
    <property type="evidence" value="ECO:0007669"/>
    <property type="project" value="UniProtKB-UniRule"/>
</dbReference>
<keyword evidence="5 7" id="KW-0560">Oxidoreductase</keyword>
<gene>
    <name evidence="10" type="ORF">SAMN05421734_101173</name>
</gene>
<comment type="similarity">
    <text evidence="1 7">Belongs to the nitroreductase family.</text>
</comment>
<dbReference type="SUPFAM" id="SSF55469">
    <property type="entry name" value="FMN-dependent nitroreductase-like"/>
    <property type="match status" value="1"/>
</dbReference>
<reference evidence="11" key="1">
    <citation type="submission" date="2016-09" db="EMBL/GenBank/DDBJ databases">
        <authorList>
            <person name="Varghese N."/>
            <person name="Submissions S."/>
        </authorList>
    </citation>
    <scope>NUCLEOTIDE SEQUENCE [LARGE SCALE GENOMIC DNA]</scope>
    <source>
        <strain evidence="11">S5</strain>
    </source>
</reference>
<evidence type="ECO:0000256" key="8">
    <source>
        <dbReference type="PIRSR" id="PIRSR000232-1"/>
    </source>
</evidence>
<evidence type="ECO:0000256" key="4">
    <source>
        <dbReference type="ARBA" id="ARBA00022857"/>
    </source>
</evidence>
<evidence type="ECO:0000256" key="1">
    <source>
        <dbReference type="ARBA" id="ARBA00007118"/>
    </source>
</evidence>
<name>A0A1G6GJJ5_9BACI</name>
<evidence type="ECO:0000256" key="3">
    <source>
        <dbReference type="ARBA" id="ARBA00022643"/>
    </source>
</evidence>
<comment type="cofactor">
    <cofactor evidence="8">
        <name>FMN</name>
        <dbReference type="ChEBI" id="CHEBI:58210"/>
    </cofactor>
    <text evidence="8">Binds 1 FMN per subunit.</text>
</comment>
<dbReference type="Pfam" id="PF00881">
    <property type="entry name" value="Nitroreductase"/>
    <property type="match status" value="1"/>
</dbReference>
<evidence type="ECO:0000313" key="11">
    <source>
        <dbReference type="Proteomes" id="UP000242949"/>
    </source>
</evidence>
<dbReference type="AlphaFoldDB" id="A0A1G6GJJ5"/>
<evidence type="ECO:0000256" key="7">
    <source>
        <dbReference type="PIRNR" id="PIRNR000232"/>
    </source>
</evidence>
<organism evidence="10 11">
    <name type="scientific">Pelagirhabdus alkalitolerans</name>
    <dbReference type="NCBI Taxonomy" id="1612202"/>
    <lineage>
        <taxon>Bacteria</taxon>
        <taxon>Bacillati</taxon>
        <taxon>Bacillota</taxon>
        <taxon>Bacilli</taxon>
        <taxon>Bacillales</taxon>
        <taxon>Bacillaceae</taxon>
        <taxon>Pelagirhabdus</taxon>
    </lineage>
</organism>
<feature type="binding site" description="in other chain" evidence="8">
    <location>
        <begin position="133"/>
        <end position="135"/>
    </location>
    <ligand>
        <name>FMN</name>
        <dbReference type="ChEBI" id="CHEBI:58210"/>
        <note>ligand shared between dimeric partners</note>
    </ligand>
</feature>
<keyword evidence="4 7" id="KW-0521">NADP</keyword>
<keyword evidence="6 7" id="KW-0520">NAD</keyword>
<dbReference type="PANTHER" id="PTHR43821">
    <property type="entry name" value="NAD(P)H NITROREDUCTASE YDJA-RELATED"/>
    <property type="match status" value="1"/>
</dbReference>
<evidence type="ECO:0000256" key="2">
    <source>
        <dbReference type="ARBA" id="ARBA00022630"/>
    </source>
</evidence>
<evidence type="ECO:0000313" key="10">
    <source>
        <dbReference type="EMBL" id="SDB82114.1"/>
    </source>
</evidence>
<evidence type="ECO:0000256" key="6">
    <source>
        <dbReference type="ARBA" id="ARBA00023027"/>
    </source>
</evidence>
<dbReference type="Gene3D" id="3.40.109.10">
    <property type="entry name" value="NADH Oxidase"/>
    <property type="match status" value="1"/>
</dbReference>
<dbReference type="InterPro" id="IPR000415">
    <property type="entry name" value="Nitroreductase-like"/>
</dbReference>
<dbReference type="EC" id="1.-.-.-" evidence="7"/>
<keyword evidence="11" id="KW-1185">Reference proteome</keyword>
<dbReference type="EMBL" id="FMYI01000001">
    <property type="protein sequence ID" value="SDB82114.1"/>
    <property type="molecule type" value="Genomic_DNA"/>
</dbReference>